<evidence type="ECO:0000313" key="3">
    <source>
        <dbReference type="Proteomes" id="UP001249851"/>
    </source>
</evidence>
<gene>
    <name evidence="2" type="ORF">P5673_010038</name>
</gene>
<dbReference type="AlphaFoldDB" id="A0AAD9V9I4"/>
<reference evidence="2" key="2">
    <citation type="journal article" date="2023" name="Science">
        <title>Genomic signatures of disease resistance in endangered staghorn corals.</title>
        <authorList>
            <person name="Vollmer S.V."/>
            <person name="Selwyn J.D."/>
            <person name="Despard B.A."/>
            <person name="Roesel C.L."/>
        </authorList>
    </citation>
    <scope>NUCLEOTIDE SEQUENCE</scope>
    <source>
        <strain evidence="2">K2</strain>
    </source>
</reference>
<keyword evidence="3" id="KW-1185">Reference proteome</keyword>
<dbReference type="InterPro" id="IPR011010">
    <property type="entry name" value="DNA_brk_join_enz"/>
</dbReference>
<dbReference type="Gene3D" id="1.10.443.10">
    <property type="entry name" value="Intergrase catalytic core"/>
    <property type="match status" value="1"/>
</dbReference>
<evidence type="ECO:0000313" key="2">
    <source>
        <dbReference type="EMBL" id="KAK2565775.1"/>
    </source>
</evidence>
<dbReference type="InterPro" id="IPR013762">
    <property type="entry name" value="Integrase-like_cat_sf"/>
</dbReference>
<dbReference type="Proteomes" id="UP001249851">
    <property type="component" value="Unassembled WGS sequence"/>
</dbReference>
<dbReference type="GO" id="GO:0015074">
    <property type="term" value="P:DNA integration"/>
    <property type="evidence" value="ECO:0007669"/>
    <property type="project" value="InterPro"/>
</dbReference>
<dbReference type="GO" id="GO:0006310">
    <property type="term" value="P:DNA recombination"/>
    <property type="evidence" value="ECO:0007669"/>
    <property type="project" value="UniProtKB-KW"/>
</dbReference>
<organism evidence="2 3">
    <name type="scientific">Acropora cervicornis</name>
    <name type="common">Staghorn coral</name>
    <dbReference type="NCBI Taxonomy" id="6130"/>
    <lineage>
        <taxon>Eukaryota</taxon>
        <taxon>Metazoa</taxon>
        <taxon>Cnidaria</taxon>
        <taxon>Anthozoa</taxon>
        <taxon>Hexacorallia</taxon>
        <taxon>Scleractinia</taxon>
        <taxon>Astrocoeniina</taxon>
        <taxon>Acroporidae</taxon>
        <taxon>Acropora</taxon>
    </lineage>
</organism>
<comment type="caution">
    <text evidence="2">The sequence shown here is derived from an EMBL/GenBank/DDBJ whole genome shotgun (WGS) entry which is preliminary data.</text>
</comment>
<evidence type="ECO:0008006" key="4">
    <source>
        <dbReference type="Google" id="ProtNLM"/>
    </source>
</evidence>
<dbReference type="GO" id="GO:0003677">
    <property type="term" value="F:DNA binding"/>
    <property type="evidence" value="ECO:0007669"/>
    <property type="project" value="InterPro"/>
</dbReference>
<proteinExistence type="predicted"/>
<accession>A0AAD9V9I4</accession>
<name>A0AAD9V9I4_ACRCE</name>
<protein>
    <recommendedName>
        <fullName evidence="4">Tyr recombinase domain-containing protein</fullName>
    </recommendedName>
</protein>
<evidence type="ECO:0000256" key="1">
    <source>
        <dbReference type="ARBA" id="ARBA00023172"/>
    </source>
</evidence>
<sequence length="147" mass="16114">MDKTNALHQYQSNFGRPMSLSSDGKLLTLRDNSSKPSDQTKILVAWRPRGHIDPLSTSSLRNVLENAGIDVKKYGAHSTRAASTSAAKASNTSMKTIMDAAGWKNAETLRTLYDVPIGASDSDNVGDELLKEVQCLTQDYARFETFC</sequence>
<dbReference type="EMBL" id="JARQWQ010000018">
    <property type="protein sequence ID" value="KAK2565775.1"/>
    <property type="molecule type" value="Genomic_DNA"/>
</dbReference>
<dbReference type="SUPFAM" id="SSF56349">
    <property type="entry name" value="DNA breaking-rejoining enzymes"/>
    <property type="match status" value="1"/>
</dbReference>
<keyword evidence="1" id="KW-0233">DNA recombination</keyword>
<reference evidence="2" key="1">
    <citation type="journal article" date="2023" name="G3 (Bethesda)">
        <title>Whole genome assembly and annotation of the endangered Caribbean coral Acropora cervicornis.</title>
        <authorList>
            <person name="Selwyn J.D."/>
            <person name="Vollmer S.V."/>
        </authorList>
    </citation>
    <scope>NUCLEOTIDE SEQUENCE</scope>
    <source>
        <strain evidence="2">K2</strain>
    </source>
</reference>